<evidence type="ECO:0000313" key="2">
    <source>
        <dbReference type="Proteomes" id="UP000265520"/>
    </source>
</evidence>
<dbReference type="AlphaFoldDB" id="A0A392VXE5"/>
<comment type="caution">
    <text evidence="1">The sequence shown here is derived from an EMBL/GenBank/DDBJ whole genome shotgun (WGS) entry which is preliminary data.</text>
</comment>
<dbReference type="Proteomes" id="UP000265520">
    <property type="component" value="Unassembled WGS sequence"/>
</dbReference>
<evidence type="ECO:0000313" key="1">
    <source>
        <dbReference type="EMBL" id="MCI91355.1"/>
    </source>
</evidence>
<keyword evidence="2" id="KW-1185">Reference proteome</keyword>
<protein>
    <submittedName>
        <fullName evidence="1">Uncharacterized protein</fullName>
    </submittedName>
</protein>
<dbReference type="EMBL" id="LXQA011269741">
    <property type="protein sequence ID" value="MCI91355.1"/>
    <property type="molecule type" value="Genomic_DNA"/>
</dbReference>
<accession>A0A392VXE5</accession>
<sequence>SKIFILDTDTSSIAIRAVISLEGNPLPSSAKRGAAVCKPLQSIGKTNMAQ</sequence>
<feature type="non-terminal residue" evidence="1">
    <location>
        <position position="1"/>
    </location>
</feature>
<reference evidence="1 2" key="1">
    <citation type="journal article" date="2018" name="Front. Plant Sci.">
        <title>Red Clover (Trifolium pratense) and Zigzag Clover (T. medium) - A Picture of Genomic Similarities and Differences.</title>
        <authorList>
            <person name="Dluhosova J."/>
            <person name="Istvanek J."/>
            <person name="Nedelnik J."/>
            <person name="Repkova J."/>
        </authorList>
    </citation>
    <scope>NUCLEOTIDE SEQUENCE [LARGE SCALE GENOMIC DNA]</scope>
    <source>
        <strain evidence="2">cv. 10/8</strain>
        <tissue evidence="1">Leaf</tissue>
    </source>
</reference>
<organism evidence="1 2">
    <name type="scientific">Trifolium medium</name>
    <dbReference type="NCBI Taxonomy" id="97028"/>
    <lineage>
        <taxon>Eukaryota</taxon>
        <taxon>Viridiplantae</taxon>
        <taxon>Streptophyta</taxon>
        <taxon>Embryophyta</taxon>
        <taxon>Tracheophyta</taxon>
        <taxon>Spermatophyta</taxon>
        <taxon>Magnoliopsida</taxon>
        <taxon>eudicotyledons</taxon>
        <taxon>Gunneridae</taxon>
        <taxon>Pentapetalae</taxon>
        <taxon>rosids</taxon>
        <taxon>fabids</taxon>
        <taxon>Fabales</taxon>
        <taxon>Fabaceae</taxon>
        <taxon>Papilionoideae</taxon>
        <taxon>50 kb inversion clade</taxon>
        <taxon>NPAAA clade</taxon>
        <taxon>Hologalegina</taxon>
        <taxon>IRL clade</taxon>
        <taxon>Trifolieae</taxon>
        <taxon>Trifolium</taxon>
    </lineage>
</organism>
<proteinExistence type="predicted"/>
<name>A0A392VXE5_9FABA</name>